<comment type="caution">
    <text evidence="3">The sequence shown here is derived from an EMBL/GenBank/DDBJ whole genome shotgun (WGS) entry which is preliminary data.</text>
</comment>
<evidence type="ECO:0000313" key="4">
    <source>
        <dbReference type="Proteomes" id="UP001500279"/>
    </source>
</evidence>
<dbReference type="SUPFAM" id="SSF52833">
    <property type="entry name" value="Thioredoxin-like"/>
    <property type="match status" value="1"/>
</dbReference>
<dbReference type="PANTHER" id="PTHR44051">
    <property type="entry name" value="GLUTATHIONE S-TRANSFERASE-RELATED"/>
    <property type="match status" value="1"/>
</dbReference>
<accession>A0ABP3V9Q6</accession>
<proteinExistence type="predicted"/>
<organism evidence="3 4">
    <name type="scientific">Ideonella azotifigens</name>
    <dbReference type="NCBI Taxonomy" id="513160"/>
    <lineage>
        <taxon>Bacteria</taxon>
        <taxon>Pseudomonadati</taxon>
        <taxon>Pseudomonadota</taxon>
        <taxon>Betaproteobacteria</taxon>
        <taxon>Burkholderiales</taxon>
        <taxon>Sphaerotilaceae</taxon>
        <taxon>Ideonella</taxon>
    </lineage>
</organism>
<dbReference type="EMBL" id="BAAAEW010000011">
    <property type="protein sequence ID" value="GAA0750570.1"/>
    <property type="molecule type" value="Genomic_DNA"/>
</dbReference>
<dbReference type="PROSITE" id="PS50405">
    <property type="entry name" value="GST_CTER"/>
    <property type="match status" value="1"/>
</dbReference>
<dbReference type="RefSeq" id="WP_141290177.1">
    <property type="nucleotide sequence ID" value="NZ_BAAAEW010000011.1"/>
</dbReference>
<dbReference type="SFLD" id="SFLDG01150">
    <property type="entry name" value="Main.1:_Beta-like"/>
    <property type="match status" value="1"/>
</dbReference>
<dbReference type="Pfam" id="PF13409">
    <property type="entry name" value="GST_N_2"/>
    <property type="match status" value="1"/>
</dbReference>
<dbReference type="SFLD" id="SFLDS00019">
    <property type="entry name" value="Glutathione_Transferase_(cytos"/>
    <property type="match status" value="1"/>
</dbReference>
<gene>
    <name evidence="3" type="ORF">GCM10009107_22440</name>
</gene>
<dbReference type="PROSITE" id="PS50404">
    <property type="entry name" value="GST_NTER"/>
    <property type="match status" value="1"/>
</dbReference>
<reference evidence="4" key="1">
    <citation type="journal article" date="2019" name="Int. J. Syst. Evol. Microbiol.">
        <title>The Global Catalogue of Microorganisms (GCM) 10K type strain sequencing project: providing services to taxonomists for standard genome sequencing and annotation.</title>
        <authorList>
            <consortium name="The Broad Institute Genomics Platform"/>
            <consortium name="The Broad Institute Genome Sequencing Center for Infectious Disease"/>
            <person name="Wu L."/>
            <person name="Ma J."/>
        </authorList>
    </citation>
    <scope>NUCLEOTIDE SEQUENCE [LARGE SCALE GENOMIC DNA]</scope>
    <source>
        <strain evidence="4">JCM 15503</strain>
    </source>
</reference>
<dbReference type="Gene3D" id="3.40.30.10">
    <property type="entry name" value="Glutaredoxin"/>
    <property type="match status" value="1"/>
</dbReference>
<dbReference type="SUPFAM" id="SSF47616">
    <property type="entry name" value="GST C-terminal domain-like"/>
    <property type="match status" value="1"/>
</dbReference>
<protein>
    <submittedName>
        <fullName evidence="3">Glutathione S-transferase</fullName>
    </submittedName>
</protein>
<dbReference type="InterPro" id="IPR036249">
    <property type="entry name" value="Thioredoxin-like_sf"/>
</dbReference>
<feature type="domain" description="GST N-terminal" evidence="1">
    <location>
        <begin position="1"/>
        <end position="81"/>
    </location>
</feature>
<evidence type="ECO:0000259" key="2">
    <source>
        <dbReference type="PROSITE" id="PS50405"/>
    </source>
</evidence>
<name>A0ABP3V9Q6_9BURK</name>
<dbReference type="InterPro" id="IPR036282">
    <property type="entry name" value="Glutathione-S-Trfase_C_sf"/>
</dbReference>
<dbReference type="InterPro" id="IPR004045">
    <property type="entry name" value="Glutathione_S-Trfase_N"/>
</dbReference>
<dbReference type="Gene3D" id="1.20.1050.10">
    <property type="match status" value="1"/>
</dbReference>
<feature type="domain" description="GST C-terminal" evidence="2">
    <location>
        <begin position="86"/>
        <end position="208"/>
    </location>
</feature>
<dbReference type="InterPro" id="IPR010987">
    <property type="entry name" value="Glutathione-S-Trfase_C-like"/>
</dbReference>
<keyword evidence="4" id="KW-1185">Reference proteome</keyword>
<dbReference type="SFLD" id="SFLDG00358">
    <property type="entry name" value="Main_(cytGST)"/>
    <property type="match status" value="1"/>
</dbReference>
<evidence type="ECO:0000313" key="3">
    <source>
        <dbReference type="EMBL" id="GAA0750570.1"/>
    </source>
</evidence>
<dbReference type="InterPro" id="IPR040079">
    <property type="entry name" value="Glutathione_S-Trfase"/>
</dbReference>
<dbReference type="Proteomes" id="UP001500279">
    <property type="component" value="Unassembled WGS sequence"/>
</dbReference>
<evidence type="ECO:0000259" key="1">
    <source>
        <dbReference type="PROSITE" id="PS50404"/>
    </source>
</evidence>
<sequence>MLTLLGRSPSINVRKVLWLCAEMQLPIAHEEWGTPQLPLDQPLFLSLNPNAQVPVLRDGGFVLWESNSICRYLAGREKRADLLPTTPAARAQVEQWMDWQLGDLNNAWRYAFMGLVRHSPAHADPALVARSLVDWTRLMQILDTQLSKTGAFVTGEDFTLADVVIGLSVHRWFSTPLEDRLPLPAVDEYYAQLSMRPAFQLHGRNGMP</sequence>
<dbReference type="CDD" id="cd03047">
    <property type="entry name" value="GST_N_2"/>
    <property type="match status" value="1"/>
</dbReference>
<dbReference type="CDD" id="cd03180">
    <property type="entry name" value="GST_C_2"/>
    <property type="match status" value="1"/>
</dbReference>
<dbReference type="PANTHER" id="PTHR44051:SF19">
    <property type="entry name" value="DISULFIDE-BOND OXIDOREDUCTASE YFCG"/>
    <property type="match status" value="1"/>
</dbReference>